<evidence type="ECO:0008006" key="3">
    <source>
        <dbReference type="Google" id="ProtNLM"/>
    </source>
</evidence>
<protein>
    <recommendedName>
        <fullName evidence="3">Transmembrane protein</fullName>
    </recommendedName>
</protein>
<evidence type="ECO:0000313" key="2">
    <source>
        <dbReference type="EMBL" id="TKR71128.1"/>
    </source>
</evidence>
<dbReference type="AlphaFoldDB" id="A0A4U5MNK4"/>
<comment type="caution">
    <text evidence="2">The sequence shown here is derived from an EMBL/GenBank/DDBJ whole genome shotgun (WGS) entry which is preliminary data.</text>
</comment>
<keyword evidence="1" id="KW-1133">Transmembrane helix</keyword>
<proteinExistence type="predicted"/>
<accession>A0A4U5MNK4</accession>
<dbReference type="EMBL" id="RCHU01001193">
    <property type="protein sequence ID" value="TKR71128.1"/>
    <property type="molecule type" value="Genomic_DNA"/>
</dbReference>
<sequence length="243" mass="26815">MVLRCALSVGSVPTPSQSPLRVDERGFSRRYPDFLPSVASLLFSRAFHRRWIVSSLTAMPWFGGSVGNWFNSYVGAGLAMADCAGRLDYGKEQDMEIEALEAMLMDDEFRVLSHGWLHPAPDSATGGYSSAAKGGVAGVVITLLTIVVYVFFQRRNCQVKVVGVSVVEMQERSVHAGKQVFFFVKVAIHEVLGRLDMRLRREREGQAPLILAEERRGERIAGETRAAPIPAPTPYKDVLVSQS</sequence>
<feature type="transmembrane region" description="Helical" evidence="1">
    <location>
        <begin position="131"/>
        <end position="152"/>
    </location>
</feature>
<feature type="transmembrane region" description="Helical" evidence="1">
    <location>
        <begin position="51"/>
        <end position="70"/>
    </location>
</feature>
<name>A0A4U5MNK4_POPAL</name>
<keyword evidence="1" id="KW-0812">Transmembrane</keyword>
<evidence type="ECO:0000256" key="1">
    <source>
        <dbReference type="SAM" id="Phobius"/>
    </source>
</evidence>
<reference evidence="2" key="1">
    <citation type="submission" date="2018-10" db="EMBL/GenBank/DDBJ databases">
        <title>Population genomic analysis revealed the cold adaptation of white poplar.</title>
        <authorList>
            <person name="Liu Y.-J."/>
        </authorList>
    </citation>
    <scope>NUCLEOTIDE SEQUENCE [LARGE SCALE GENOMIC DNA]</scope>
    <source>
        <strain evidence="2">PAL-ZL1</strain>
    </source>
</reference>
<gene>
    <name evidence="2" type="ORF">D5086_0000305520</name>
</gene>
<organism evidence="2">
    <name type="scientific">Populus alba</name>
    <name type="common">White poplar</name>
    <dbReference type="NCBI Taxonomy" id="43335"/>
    <lineage>
        <taxon>Eukaryota</taxon>
        <taxon>Viridiplantae</taxon>
        <taxon>Streptophyta</taxon>
        <taxon>Embryophyta</taxon>
        <taxon>Tracheophyta</taxon>
        <taxon>Spermatophyta</taxon>
        <taxon>Magnoliopsida</taxon>
        <taxon>eudicotyledons</taxon>
        <taxon>Gunneridae</taxon>
        <taxon>Pentapetalae</taxon>
        <taxon>rosids</taxon>
        <taxon>fabids</taxon>
        <taxon>Malpighiales</taxon>
        <taxon>Salicaceae</taxon>
        <taxon>Saliceae</taxon>
        <taxon>Populus</taxon>
    </lineage>
</organism>
<keyword evidence="1" id="KW-0472">Membrane</keyword>